<evidence type="ECO:0000313" key="7">
    <source>
        <dbReference type="Proteomes" id="UP001149813"/>
    </source>
</evidence>
<feature type="compositionally biased region" description="Low complexity" evidence="4">
    <location>
        <begin position="83"/>
        <end position="92"/>
    </location>
</feature>
<keyword evidence="1 3" id="KW-0238">DNA-binding</keyword>
<evidence type="ECO:0000256" key="4">
    <source>
        <dbReference type="SAM" id="MobiDB-lite"/>
    </source>
</evidence>
<feature type="compositionally biased region" description="Polar residues" evidence="4">
    <location>
        <begin position="17"/>
        <end position="82"/>
    </location>
</feature>
<dbReference type="InterPro" id="IPR036910">
    <property type="entry name" value="HMG_box_dom_sf"/>
</dbReference>
<feature type="domain" description="HMG box" evidence="5">
    <location>
        <begin position="147"/>
        <end position="213"/>
    </location>
</feature>
<dbReference type="GO" id="GO:0010468">
    <property type="term" value="P:regulation of gene expression"/>
    <property type="evidence" value="ECO:0007669"/>
    <property type="project" value="TreeGrafter"/>
</dbReference>
<dbReference type="OrthoDB" id="1919336at2759"/>
<dbReference type="Gene3D" id="1.10.30.10">
    <property type="entry name" value="High mobility group box domain"/>
    <property type="match status" value="1"/>
</dbReference>
<sequence length="297" mass="33465">HEQKPLGNPVIIIPQLSGGSTQAPSMQIHTPYTQKTGSASTEDPSPLRTQIPTSPFSGPYQHTQPISSVMRSPTMRQRQRGQSMSSATASTSSRRRNSRAEHKSPYSRPTADAPHSPKAGRSPTPPTVPQSPRRTYRRHPKKDPNAPEKWRSAYQLFRDDINRELQGQDIPFSEMSKIHSRRWSELSDDKRNVYFQKSRRDKDEYVSKMAIYEQTPEFRQYNDYLEKFYQQESTVNRVGRPKGAKSSKGKGKGPDTSMPEDYDYDVSPRVGAAKPSMSLPSSSSPPPSASSHDDMPD</sequence>
<accession>A0A9W8CP42</accession>
<dbReference type="InterPro" id="IPR051965">
    <property type="entry name" value="ChromReg_NeuronalGeneExpr"/>
</dbReference>
<dbReference type="GO" id="GO:0003677">
    <property type="term" value="F:DNA binding"/>
    <property type="evidence" value="ECO:0007669"/>
    <property type="project" value="UniProtKB-UniRule"/>
</dbReference>
<organism evidence="6 7">
    <name type="scientific">Coemansia erecta</name>
    <dbReference type="NCBI Taxonomy" id="147472"/>
    <lineage>
        <taxon>Eukaryota</taxon>
        <taxon>Fungi</taxon>
        <taxon>Fungi incertae sedis</taxon>
        <taxon>Zoopagomycota</taxon>
        <taxon>Kickxellomycotina</taxon>
        <taxon>Kickxellomycetes</taxon>
        <taxon>Kickxellales</taxon>
        <taxon>Kickxellaceae</taxon>
        <taxon>Coemansia</taxon>
    </lineage>
</organism>
<evidence type="ECO:0000256" key="2">
    <source>
        <dbReference type="ARBA" id="ARBA00023242"/>
    </source>
</evidence>
<evidence type="ECO:0000259" key="5">
    <source>
        <dbReference type="PROSITE" id="PS50118"/>
    </source>
</evidence>
<dbReference type="AlphaFoldDB" id="A0A9W8CP42"/>
<dbReference type="Pfam" id="PF09011">
    <property type="entry name" value="HMG_box_2"/>
    <property type="match status" value="1"/>
</dbReference>
<evidence type="ECO:0000313" key="6">
    <source>
        <dbReference type="EMBL" id="KAJ1719141.1"/>
    </source>
</evidence>
<dbReference type="PANTHER" id="PTHR46040">
    <property type="entry name" value="HIGH MOBILITY GROUP PROTEIN 2"/>
    <property type="match status" value="1"/>
</dbReference>
<dbReference type="PANTHER" id="PTHR46040:SF3">
    <property type="entry name" value="HIGH MOBILITY GROUP PROTEIN 2"/>
    <property type="match status" value="1"/>
</dbReference>
<feature type="non-terminal residue" evidence="6">
    <location>
        <position position="1"/>
    </location>
</feature>
<gene>
    <name evidence="6" type="ORF">LPJ53_006041</name>
</gene>
<dbReference type="SMART" id="SM00398">
    <property type="entry name" value="HMG"/>
    <property type="match status" value="1"/>
</dbReference>
<keyword evidence="7" id="KW-1185">Reference proteome</keyword>
<reference evidence="6" key="1">
    <citation type="submission" date="2022-07" db="EMBL/GenBank/DDBJ databases">
        <title>Phylogenomic reconstructions and comparative analyses of Kickxellomycotina fungi.</title>
        <authorList>
            <person name="Reynolds N.K."/>
            <person name="Stajich J.E."/>
            <person name="Barry K."/>
            <person name="Grigoriev I.V."/>
            <person name="Crous P."/>
            <person name="Smith M.E."/>
        </authorList>
    </citation>
    <scope>NUCLEOTIDE SEQUENCE</scope>
    <source>
        <strain evidence="6">NBRC 32514</strain>
    </source>
</reference>
<proteinExistence type="predicted"/>
<dbReference type="SUPFAM" id="SSF47095">
    <property type="entry name" value="HMG-box"/>
    <property type="match status" value="1"/>
</dbReference>
<protein>
    <recommendedName>
        <fullName evidence="5">HMG box domain-containing protein</fullName>
    </recommendedName>
</protein>
<feature type="region of interest" description="Disordered" evidence="4">
    <location>
        <begin position="232"/>
        <end position="297"/>
    </location>
</feature>
<dbReference type="GO" id="GO:0005634">
    <property type="term" value="C:nucleus"/>
    <property type="evidence" value="ECO:0007669"/>
    <property type="project" value="UniProtKB-UniRule"/>
</dbReference>
<dbReference type="PROSITE" id="PS50118">
    <property type="entry name" value="HMG_BOX_2"/>
    <property type="match status" value="1"/>
</dbReference>
<evidence type="ECO:0000256" key="3">
    <source>
        <dbReference type="PROSITE-ProRule" id="PRU00267"/>
    </source>
</evidence>
<feature type="compositionally biased region" description="Basic and acidic residues" evidence="4">
    <location>
        <begin position="142"/>
        <end position="152"/>
    </location>
</feature>
<feature type="DNA-binding region" description="HMG box" evidence="3">
    <location>
        <begin position="147"/>
        <end position="213"/>
    </location>
</feature>
<dbReference type="InterPro" id="IPR009071">
    <property type="entry name" value="HMG_box_dom"/>
</dbReference>
<name>A0A9W8CP42_9FUNG</name>
<comment type="caution">
    <text evidence="6">The sequence shown here is derived from an EMBL/GenBank/DDBJ whole genome shotgun (WGS) entry which is preliminary data.</text>
</comment>
<feature type="region of interest" description="Disordered" evidence="4">
    <location>
        <begin position="1"/>
        <end position="152"/>
    </location>
</feature>
<dbReference type="Proteomes" id="UP001149813">
    <property type="component" value="Unassembled WGS sequence"/>
</dbReference>
<evidence type="ECO:0000256" key="1">
    <source>
        <dbReference type="ARBA" id="ARBA00023125"/>
    </source>
</evidence>
<feature type="compositionally biased region" description="Basic residues" evidence="4">
    <location>
        <begin position="239"/>
        <end position="251"/>
    </location>
</feature>
<dbReference type="EMBL" id="JANBOJ010000480">
    <property type="protein sequence ID" value="KAJ1719141.1"/>
    <property type="molecule type" value="Genomic_DNA"/>
</dbReference>
<keyword evidence="2 3" id="KW-0539">Nucleus</keyword>